<name>A0A1X7S107_ZYMT9</name>
<organism evidence="3 4">
    <name type="scientific">Zymoseptoria tritici (strain ST99CH_3D7)</name>
    <dbReference type="NCBI Taxonomy" id="1276538"/>
    <lineage>
        <taxon>Eukaryota</taxon>
        <taxon>Fungi</taxon>
        <taxon>Dikarya</taxon>
        <taxon>Ascomycota</taxon>
        <taxon>Pezizomycotina</taxon>
        <taxon>Dothideomycetes</taxon>
        <taxon>Dothideomycetidae</taxon>
        <taxon>Mycosphaerellales</taxon>
        <taxon>Mycosphaerellaceae</taxon>
        <taxon>Zymoseptoria</taxon>
    </lineage>
</organism>
<keyword evidence="2" id="KW-0732">Signal</keyword>
<proteinExistence type="predicted"/>
<feature type="chain" id="PRO_5010887492" description="Prion-inhibition and propagation HeLo domain-containing protein" evidence="2">
    <location>
        <begin position="19"/>
        <end position="340"/>
    </location>
</feature>
<reference evidence="3 4" key="1">
    <citation type="submission" date="2016-06" db="EMBL/GenBank/DDBJ databases">
        <authorList>
            <person name="Kjaerup R.B."/>
            <person name="Dalgaard T.S."/>
            <person name="Juul-Madsen H.R."/>
        </authorList>
    </citation>
    <scope>NUCLEOTIDE SEQUENCE [LARGE SCALE GENOMIC DNA]</scope>
</reference>
<feature type="signal peptide" evidence="2">
    <location>
        <begin position="1"/>
        <end position="18"/>
    </location>
</feature>
<sequence>MAEVAGLVLAGIPLLISAVEHYEECFRILGCMRQFKQEYRQVRNRVKTLELEYDLTLDKLFLDVVDSQEELARLKNIPDDQGWVEVEARLKERLLPKVHRAYLDTMKDLQETVRDLSEELGLDKATFQDRISCSNVTAPSGQTLSNNQKPSTAKQITSVAKRSQGKLTYEGQRVRFSQGKNRREALFTQIDGYMKSLDGLMTKNDDVTKMLRSSKPDRGTESSVGLLATCSERVPVVDGVLEMPMSCRTLCRSSFDAPRSYKCPLRHLLLVQHLLVTVRAMSMGKPSSGRGREHISEIACSVCDSCTVARRVTQYFAAGRRPSKDEASAISVQEVAEPGA</sequence>
<evidence type="ECO:0000313" key="4">
    <source>
        <dbReference type="Proteomes" id="UP000215127"/>
    </source>
</evidence>
<dbReference type="InterPro" id="IPR038305">
    <property type="entry name" value="HeLo_sf"/>
</dbReference>
<protein>
    <recommendedName>
        <fullName evidence="5">Prion-inhibition and propagation HeLo domain-containing protein</fullName>
    </recommendedName>
</protein>
<feature type="region of interest" description="Disordered" evidence="1">
    <location>
        <begin position="136"/>
        <end position="160"/>
    </location>
</feature>
<dbReference type="PANTHER" id="PTHR35186">
    <property type="entry name" value="ANK_REP_REGION DOMAIN-CONTAINING PROTEIN"/>
    <property type="match status" value="1"/>
</dbReference>
<dbReference type="Gene3D" id="1.20.120.1020">
    <property type="entry name" value="Prion-inhibition and propagation, HeLo domain"/>
    <property type="match status" value="1"/>
</dbReference>
<dbReference type="EMBL" id="LT853699">
    <property type="protein sequence ID" value="SMQ53230.1"/>
    <property type="molecule type" value="Genomic_DNA"/>
</dbReference>
<dbReference type="Proteomes" id="UP000215127">
    <property type="component" value="Chromosome 8"/>
</dbReference>
<evidence type="ECO:0000256" key="1">
    <source>
        <dbReference type="SAM" id="MobiDB-lite"/>
    </source>
</evidence>
<evidence type="ECO:0000313" key="3">
    <source>
        <dbReference type="EMBL" id="SMQ53230.1"/>
    </source>
</evidence>
<evidence type="ECO:0008006" key="5">
    <source>
        <dbReference type="Google" id="ProtNLM"/>
    </source>
</evidence>
<dbReference type="PANTHER" id="PTHR35186:SF4">
    <property type="entry name" value="PRION-INHIBITION AND PROPAGATION HELO DOMAIN-CONTAINING PROTEIN"/>
    <property type="match status" value="1"/>
</dbReference>
<evidence type="ECO:0000256" key="2">
    <source>
        <dbReference type="SAM" id="SignalP"/>
    </source>
</evidence>
<gene>
    <name evidence="3" type="ORF">ZT3D7_G8383</name>
</gene>
<keyword evidence="4" id="KW-1185">Reference proteome</keyword>
<accession>A0A1X7S107</accession>
<dbReference type="AlphaFoldDB" id="A0A1X7S107"/>